<protein>
    <recommendedName>
        <fullName evidence="4">DUF4861 domain-containing protein</fullName>
    </recommendedName>
</protein>
<organism evidence="2 3">
    <name type="scientific">Flavobacterium bizetiae</name>
    <dbReference type="NCBI Taxonomy" id="2704140"/>
    <lineage>
        <taxon>Bacteria</taxon>
        <taxon>Pseudomonadati</taxon>
        <taxon>Bacteroidota</taxon>
        <taxon>Flavobacteriia</taxon>
        <taxon>Flavobacteriales</taxon>
        <taxon>Flavobacteriaceae</taxon>
        <taxon>Flavobacterium</taxon>
    </lineage>
</organism>
<feature type="chain" id="PRO_5026787668" description="DUF4861 domain-containing protein" evidence="1">
    <location>
        <begin position="21"/>
        <end position="383"/>
    </location>
</feature>
<evidence type="ECO:0008006" key="4">
    <source>
        <dbReference type="Google" id="ProtNLM"/>
    </source>
</evidence>
<dbReference type="Pfam" id="PF16153">
    <property type="entry name" value="DUF4861"/>
    <property type="match status" value="1"/>
</dbReference>
<sequence>MKLMKLHFLLAFILPLAALAQTKATITIQNNSIVNRKESVVAIKWKTVLSSFPQIDTANFVVINSITKKQIPFQLEHHGQTAIQNLLVQIDIKAKSSLHLFIQKGKPELFTAKTYCRYVPERKDDFAWENDKIAFRTYGKALEKTEGDAYGYDVWVKRTSKLVLNDRYKRDDYHIDHGDGLDYYHVGFTLGAGNMAPFVKDTIRYSGNYHHWKILDNGPLRSTFQLSYDTWNAGGIKVKAVKIISLDAGSQLSRIENIYTFDDNNPMPVVVGIIRREKQGIIGLNEQQGIMSYWEPASEKDGTTAVGSILSTPANKMWVDKEQLLAKTSVRNNEPIVYYSGAAWDKADQITNSKQWQDYLDHFNQELQNPLIISVNELSKIQK</sequence>
<dbReference type="AlphaFoldDB" id="A0A6J4G9M4"/>
<dbReference type="EMBL" id="CADCSU010000047">
    <property type="protein sequence ID" value="CAA9195881.1"/>
    <property type="molecule type" value="Genomic_DNA"/>
</dbReference>
<accession>A0A6J4G9M4</accession>
<gene>
    <name evidence="2" type="ORF">FLA105534_00870</name>
</gene>
<reference evidence="2 3" key="1">
    <citation type="submission" date="2020-02" db="EMBL/GenBank/DDBJ databases">
        <authorList>
            <person name="Criscuolo A."/>
        </authorList>
    </citation>
    <scope>NUCLEOTIDE SEQUENCE [LARGE SCALE GENOMIC DNA]</scope>
    <source>
        <strain evidence="2">CIP105534</strain>
    </source>
</reference>
<evidence type="ECO:0000313" key="3">
    <source>
        <dbReference type="Proteomes" id="UP000479938"/>
    </source>
</evidence>
<keyword evidence="3" id="KW-1185">Reference proteome</keyword>
<proteinExistence type="predicted"/>
<keyword evidence="1" id="KW-0732">Signal</keyword>
<dbReference type="InterPro" id="IPR032342">
    <property type="entry name" value="DUF4861"/>
</dbReference>
<name>A0A6J4G9M4_9FLAO</name>
<dbReference type="RefSeq" id="WP_232067290.1">
    <property type="nucleotide sequence ID" value="NZ_CADCSU010000047.1"/>
</dbReference>
<feature type="signal peptide" evidence="1">
    <location>
        <begin position="1"/>
        <end position="20"/>
    </location>
</feature>
<evidence type="ECO:0000313" key="2">
    <source>
        <dbReference type="EMBL" id="CAA9195881.1"/>
    </source>
</evidence>
<evidence type="ECO:0000256" key="1">
    <source>
        <dbReference type="SAM" id="SignalP"/>
    </source>
</evidence>
<dbReference type="Proteomes" id="UP000479938">
    <property type="component" value="Unassembled WGS sequence"/>
</dbReference>